<evidence type="ECO:0000313" key="3">
    <source>
        <dbReference type="EMBL" id="OGM93686.1"/>
    </source>
</evidence>
<comment type="similarity">
    <text evidence="1">Belongs to the NAD(P)-dependent epimerase/dehydratase family.</text>
</comment>
<dbReference type="AlphaFoldDB" id="A0A1F8DYV5"/>
<dbReference type="Gene3D" id="3.40.50.720">
    <property type="entry name" value="NAD(P)-binding Rossmann-like Domain"/>
    <property type="match status" value="1"/>
</dbReference>
<evidence type="ECO:0000259" key="2">
    <source>
        <dbReference type="Pfam" id="PF01370"/>
    </source>
</evidence>
<organism evidence="3 4">
    <name type="scientific">Candidatus Wolfebacteria bacterium RIFCSPLOWO2_01_FULL_47_17b</name>
    <dbReference type="NCBI Taxonomy" id="1802558"/>
    <lineage>
        <taxon>Bacteria</taxon>
        <taxon>Candidatus Wolfeibacteriota</taxon>
    </lineage>
</organism>
<dbReference type="Proteomes" id="UP000177011">
    <property type="component" value="Unassembled WGS sequence"/>
</dbReference>
<reference evidence="3 4" key="1">
    <citation type="journal article" date="2016" name="Nat. Commun.">
        <title>Thousands of microbial genomes shed light on interconnected biogeochemical processes in an aquifer system.</title>
        <authorList>
            <person name="Anantharaman K."/>
            <person name="Brown C.T."/>
            <person name="Hug L.A."/>
            <person name="Sharon I."/>
            <person name="Castelle C.J."/>
            <person name="Probst A.J."/>
            <person name="Thomas B.C."/>
            <person name="Singh A."/>
            <person name="Wilkins M.J."/>
            <person name="Karaoz U."/>
            <person name="Brodie E.L."/>
            <person name="Williams K.H."/>
            <person name="Hubbard S.S."/>
            <person name="Banfield J.F."/>
        </authorList>
    </citation>
    <scope>NUCLEOTIDE SEQUENCE [LARGE SCALE GENOMIC DNA]</scope>
</reference>
<dbReference type="Pfam" id="PF01370">
    <property type="entry name" value="Epimerase"/>
    <property type="match status" value="1"/>
</dbReference>
<sequence length="308" mass="34308">MIGVSTMADSAKKIFITGAAGFVGSCVTQKAVEKGYDVHILVRENTDLRRIEGIRSGLKIHTGNLLDFKGLRKIFLDVKPNGIIHFATSNMMSGVRASDEVVIKTNILGIVNLFNAAEDIAYEFFINTGSPLEIDPGELYGITKLAATLYGQALATTKGRPILTLRLATPYGPGIQEGRLIFNIISQALRNSDLALSRPEVSRDFIFVEDIAEVYFEAIEKSKDLKGKIFDIGSGVSTSLNDLARLVLKLTASRSKVRWDPTLATSYDNRVWRTDTEKTFANFDWRPRYSLEAGLKKTIEWFKEIYRV</sequence>
<protein>
    <recommendedName>
        <fullName evidence="2">NAD-dependent epimerase/dehydratase domain-containing protein</fullName>
    </recommendedName>
</protein>
<evidence type="ECO:0000256" key="1">
    <source>
        <dbReference type="ARBA" id="ARBA00007637"/>
    </source>
</evidence>
<dbReference type="SUPFAM" id="SSF51735">
    <property type="entry name" value="NAD(P)-binding Rossmann-fold domains"/>
    <property type="match status" value="1"/>
</dbReference>
<feature type="domain" description="NAD-dependent epimerase/dehydratase" evidence="2">
    <location>
        <begin position="14"/>
        <end position="233"/>
    </location>
</feature>
<evidence type="ECO:0000313" key="4">
    <source>
        <dbReference type="Proteomes" id="UP000177011"/>
    </source>
</evidence>
<dbReference type="InterPro" id="IPR001509">
    <property type="entry name" value="Epimerase_deHydtase"/>
</dbReference>
<dbReference type="EMBL" id="MGIS01000008">
    <property type="protein sequence ID" value="OGM93686.1"/>
    <property type="molecule type" value="Genomic_DNA"/>
</dbReference>
<proteinExistence type="inferred from homology"/>
<name>A0A1F8DYV5_9BACT</name>
<accession>A0A1F8DYV5</accession>
<dbReference type="InterPro" id="IPR036291">
    <property type="entry name" value="NAD(P)-bd_dom_sf"/>
</dbReference>
<gene>
    <name evidence="3" type="ORF">A2935_01535</name>
</gene>
<dbReference type="PANTHER" id="PTHR43000">
    <property type="entry name" value="DTDP-D-GLUCOSE 4,6-DEHYDRATASE-RELATED"/>
    <property type="match status" value="1"/>
</dbReference>
<comment type="caution">
    <text evidence="3">The sequence shown here is derived from an EMBL/GenBank/DDBJ whole genome shotgun (WGS) entry which is preliminary data.</text>
</comment>